<protein>
    <submittedName>
        <fullName evidence="1">Uncharacterized protein</fullName>
    </submittedName>
</protein>
<dbReference type="GeneID" id="77101410"/>
<accession>A0A7J9RVX2</accession>
<dbReference type="RefSeq" id="WP_260311169.1">
    <property type="nucleotide sequence ID" value="NZ_CP045484.1"/>
</dbReference>
<evidence type="ECO:0000313" key="1">
    <source>
        <dbReference type="EMBL" id="MBB5254199.1"/>
    </source>
</evidence>
<sequence length="43" mass="4836">MKNEICIEQISIIAREILGKQELISLLPRIDPTTLTINTNSPD</sequence>
<gene>
    <name evidence="1" type="ORF">HNQ62_001972</name>
</gene>
<dbReference type="AlphaFoldDB" id="A0A7J9RVX2"/>
<proteinExistence type="predicted"/>
<reference evidence="1 2" key="1">
    <citation type="submission" date="2020-08" db="EMBL/GenBank/DDBJ databases">
        <title>Genomic Encyclopedia of Type Strains, Phase IV (KMG-IV): sequencing the most valuable type-strain genomes for metagenomic binning, comparative biology and taxonomic classification.</title>
        <authorList>
            <person name="Goeker M."/>
        </authorList>
    </citation>
    <scope>NUCLEOTIDE SEQUENCE [LARGE SCALE GENOMIC DNA]</scope>
    <source>
        <strain evidence="1 2">DSM 12421</strain>
    </source>
</reference>
<comment type="caution">
    <text evidence="1">The sequence shown here is derived from an EMBL/GenBank/DDBJ whole genome shotgun (WGS) entry which is preliminary data.</text>
</comment>
<dbReference type="EMBL" id="JACHFY010000012">
    <property type="protein sequence ID" value="MBB5254199.1"/>
    <property type="molecule type" value="Genomic_DNA"/>
</dbReference>
<dbReference type="Proteomes" id="UP000582213">
    <property type="component" value="Unassembled WGS sequence"/>
</dbReference>
<evidence type="ECO:0000313" key="2">
    <source>
        <dbReference type="Proteomes" id="UP000582213"/>
    </source>
</evidence>
<organism evidence="1 2">
    <name type="scientific">Sulfurisphaera ohwakuensis</name>
    <dbReference type="NCBI Taxonomy" id="69656"/>
    <lineage>
        <taxon>Archaea</taxon>
        <taxon>Thermoproteota</taxon>
        <taxon>Thermoprotei</taxon>
        <taxon>Sulfolobales</taxon>
        <taxon>Sulfolobaceae</taxon>
        <taxon>Sulfurisphaera</taxon>
    </lineage>
</organism>
<name>A0A7J9RVX2_SULOH</name>